<keyword evidence="2" id="KW-1185">Reference proteome</keyword>
<organism evidence="1 2">
    <name type="scientific">Polysphondylium violaceum</name>
    <dbReference type="NCBI Taxonomy" id="133409"/>
    <lineage>
        <taxon>Eukaryota</taxon>
        <taxon>Amoebozoa</taxon>
        <taxon>Evosea</taxon>
        <taxon>Eumycetozoa</taxon>
        <taxon>Dictyostelia</taxon>
        <taxon>Dictyosteliales</taxon>
        <taxon>Dictyosteliaceae</taxon>
        <taxon>Polysphondylium</taxon>
    </lineage>
</organism>
<dbReference type="EMBL" id="AJWJ01000432">
    <property type="protein sequence ID" value="KAF2070915.1"/>
    <property type="molecule type" value="Genomic_DNA"/>
</dbReference>
<evidence type="ECO:0000313" key="2">
    <source>
        <dbReference type="Proteomes" id="UP000695562"/>
    </source>
</evidence>
<protein>
    <submittedName>
        <fullName evidence="1">Uncharacterized protein</fullName>
    </submittedName>
</protein>
<name>A0A8J4PN16_9MYCE</name>
<reference evidence="1" key="1">
    <citation type="submission" date="2020-01" db="EMBL/GenBank/DDBJ databases">
        <title>Development of genomics and gene disruption for Polysphondylium violaceum indicates a role for the polyketide synthase stlB in stalk morphogenesis.</title>
        <authorList>
            <person name="Narita B."/>
            <person name="Kawabe Y."/>
            <person name="Kin K."/>
            <person name="Saito T."/>
            <person name="Gibbs R."/>
            <person name="Kuspa A."/>
            <person name="Muzny D."/>
            <person name="Queller D."/>
            <person name="Richards S."/>
            <person name="Strassman J."/>
            <person name="Sucgang R."/>
            <person name="Worley K."/>
            <person name="Schaap P."/>
        </authorList>
    </citation>
    <scope>NUCLEOTIDE SEQUENCE</scope>
    <source>
        <strain evidence="1">QSvi11</strain>
    </source>
</reference>
<proteinExistence type="predicted"/>
<comment type="caution">
    <text evidence="1">The sequence shown here is derived from an EMBL/GenBank/DDBJ whole genome shotgun (WGS) entry which is preliminary data.</text>
</comment>
<evidence type="ECO:0000313" key="1">
    <source>
        <dbReference type="EMBL" id="KAF2070915.1"/>
    </source>
</evidence>
<sequence>MTLLKSMTSLFNQFSSSNETSISLSGSSLTIQSNIYSTIDNGLNQISAKLPGNNDPVSRKLGPSFKQFFN</sequence>
<gene>
    <name evidence="1" type="ORF">CYY_007759</name>
</gene>
<dbReference type="AlphaFoldDB" id="A0A8J4PN16"/>
<accession>A0A8J4PN16</accession>
<dbReference type="Proteomes" id="UP000695562">
    <property type="component" value="Unassembled WGS sequence"/>
</dbReference>